<evidence type="ECO:0000256" key="4">
    <source>
        <dbReference type="HAMAP-Rule" id="MF_00724"/>
    </source>
</evidence>
<keyword evidence="6" id="KW-0969">Cilium</keyword>
<dbReference type="EMBL" id="CP141614">
    <property type="protein sequence ID" value="WRP13341.1"/>
    <property type="molecule type" value="Genomic_DNA"/>
</dbReference>
<name>A0ABZ1BKG9_9FIRM</name>
<dbReference type="InterPro" id="IPR001624">
    <property type="entry name" value="FliE"/>
</dbReference>
<evidence type="ECO:0000256" key="3">
    <source>
        <dbReference type="ARBA" id="ARBA00023143"/>
    </source>
</evidence>
<dbReference type="HAMAP" id="MF_00724">
    <property type="entry name" value="FliE"/>
    <property type="match status" value="1"/>
</dbReference>
<dbReference type="NCBIfam" id="TIGR00205">
    <property type="entry name" value="fliE"/>
    <property type="match status" value="1"/>
</dbReference>
<evidence type="ECO:0000256" key="1">
    <source>
        <dbReference type="ARBA" id="ARBA00004117"/>
    </source>
</evidence>
<reference evidence="7" key="1">
    <citation type="submission" date="2023-12" db="EMBL/GenBank/DDBJ databases">
        <title>Novel isolates from deep terrestrial aquifers shed light on the physiology and ecology of the class Limnochordia.</title>
        <authorList>
            <person name="Karnachuk O.V."/>
            <person name="Lukina A.P."/>
            <person name="Avakyan M.R."/>
            <person name="Kadnikov V."/>
            <person name="Begmatov S."/>
            <person name="Beletsky A.V."/>
            <person name="Mardanov A.V."/>
            <person name="Ravin N.V."/>
        </authorList>
    </citation>
    <scope>NUCLEOTIDE SEQUENCE [LARGE SCALE GENOMIC DNA]</scope>
    <source>
        <strain evidence="7">LN</strain>
    </source>
</reference>
<evidence type="ECO:0000313" key="7">
    <source>
        <dbReference type="Proteomes" id="UP001333102"/>
    </source>
</evidence>
<keyword evidence="7" id="KW-1185">Reference proteome</keyword>
<proteinExistence type="inferred from homology"/>
<organism evidence="6 7">
    <name type="scientific">Geochorda subterranea</name>
    <dbReference type="NCBI Taxonomy" id="3109564"/>
    <lineage>
        <taxon>Bacteria</taxon>
        <taxon>Bacillati</taxon>
        <taxon>Bacillota</taxon>
        <taxon>Limnochordia</taxon>
        <taxon>Limnochordales</taxon>
        <taxon>Geochordaceae</taxon>
        <taxon>Geochorda</taxon>
    </lineage>
</organism>
<dbReference type="PANTHER" id="PTHR34653">
    <property type="match status" value="1"/>
</dbReference>
<dbReference type="Pfam" id="PF02049">
    <property type="entry name" value="FliE"/>
    <property type="match status" value="1"/>
</dbReference>
<evidence type="ECO:0000313" key="6">
    <source>
        <dbReference type="EMBL" id="WRP13341.1"/>
    </source>
</evidence>
<keyword evidence="3 4" id="KW-0975">Bacterial flagellum</keyword>
<dbReference type="PANTHER" id="PTHR34653:SF1">
    <property type="entry name" value="FLAGELLAR HOOK-BASAL BODY COMPLEX PROTEIN FLIE"/>
    <property type="match status" value="1"/>
</dbReference>
<gene>
    <name evidence="4 6" type="primary">fliE</name>
    <name evidence="6" type="ORF">VLY81_07715</name>
</gene>
<dbReference type="Proteomes" id="UP001333102">
    <property type="component" value="Chromosome"/>
</dbReference>
<protein>
    <recommendedName>
        <fullName evidence="4 5">Flagellar hook-basal body complex protein FliE</fullName>
    </recommendedName>
</protein>
<dbReference type="RefSeq" id="WP_324667586.1">
    <property type="nucleotide sequence ID" value="NZ_CP141614.1"/>
</dbReference>
<comment type="similarity">
    <text evidence="2 4">Belongs to the FliE family.</text>
</comment>
<dbReference type="PRINTS" id="PR01006">
    <property type="entry name" value="FLGHOOKFLIE"/>
</dbReference>
<evidence type="ECO:0000256" key="5">
    <source>
        <dbReference type="NCBIfam" id="TIGR00205"/>
    </source>
</evidence>
<keyword evidence="6" id="KW-0966">Cell projection</keyword>
<accession>A0ABZ1BKG9</accession>
<evidence type="ECO:0000256" key="2">
    <source>
        <dbReference type="ARBA" id="ARBA00009272"/>
    </source>
</evidence>
<keyword evidence="6" id="KW-0282">Flagellum</keyword>
<sequence length="103" mass="10821">MAAIDAIRSVNVSSAGAPARPGATSPGAAGVRPFSQVLKDAVAQVNALQLEAQQMAEAVARGDLTDMHRLALTVERAQLALELTVAVRNKLVEAYQEISRMPV</sequence>
<comment type="subcellular location">
    <subcellularLocation>
        <location evidence="1 4">Bacterial flagellum basal body</location>
    </subcellularLocation>
</comment>